<evidence type="ECO:0000313" key="9">
    <source>
        <dbReference type="Proteomes" id="UP000008837"/>
    </source>
</evidence>
<comment type="similarity">
    <text evidence="1 5">Belongs to the tRNA nucleotidyltransferase/poly(A) polymerase family.</text>
</comment>
<dbReference type="OrthoDB" id="445712at2759"/>
<dbReference type="InterPro" id="IPR002646">
    <property type="entry name" value="PolA_pol_head_dom"/>
</dbReference>
<reference evidence="8 9" key="1">
    <citation type="journal article" date="2007" name="Proc. Natl. Acad. Sci. U.S.A.">
        <title>Dandruff-associated Malassezia genomes reveal convergent and divergent virulence traits shared with plant and human fungal pathogens.</title>
        <authorList>
            <person name="Xu J."/>
            <person name="Saunders C.W."/>
            <person name="Hu P."/>
            <person name="Grant R.A."/>
            <person name="Boekhout T."/>
            <person name="Kuramae E.E."/>
            <person name="Kronstad J.W."/>
            <person name="Deangelis Y.M."/>
            <person name="Reeder N.L."/>
            <person name="Johnstone K.R."/>
            <person name="Leland M."/>
            <person name="Fieno A.M."/>
            <person name="Begley W.M."/>
            <person name="Sun Y."/>
            <person name="Lacey M.P."/>
            <person name="Chaudhary T."/>
            <person name="Keough T."/>
            <person name="Chu L."/>
            <person name="Sears R."/>
            <person name="Yuan B."/>
            <person name="Dawson T.L.Jr."/>
        </authorList>
    </citation>
    <scope>NUCLEOTIDE SEQUENCE [LARGE SCALE GENOMIC DNA]</scope>
    <source>
        <strain evidence="9">ATCC MYA-4612 / CBS 7966</strain>
    </source>
</reference>
<dbReference type="InParanoid" id="A8Q3K4"/>
<dbReference type="GO" id="GO:0052927">
    <property type="term" value="F:CC tRNA cytidylyltransferase activity"/>
    <property type="evidence" value="ECO:0007669"/>
    <property type="project" value="TreeGrafter"/>
</dbReference>
<dbReference type="RefSeq" id="XP_001730635.1">
    <property type="nucleotide sequence ID" value="XM_001730583.1"/>
</dbReference>
<keyword evidence="2 5" id="KW-0808">Transferase</keyword>
<dbReference type="GO" id="GO:0001680">
    <property type="term" value="P:tRNA 3'-terminal CCA addition"/>
    <property type="evidence" value="ECO:0007669"/>
    <property type="project" value="TreeGrafter"/>
</dbReference>
<evidence type="ECO:0008006" key="10">
    <source>
        <dbReference type="Google" id="ProtNLM"/>
    </source>
</evidence>
<dbReference type="GO" id="GO:0003723">
    <property type="term" value="F:RNA binding"/>
    <property type="evidence" value="ECO:0007669"/>
    <property type="project" value="UniProtKB-KW"/>
</dbReference>
<accession>A8Q3K4</accession>
<dbReference type="KEGG" id="mgl:MGL_2431"/>
<dbReference type="OMA" id="QEEAICQ"/>
<keyword evidence="3" id="KW-0547">Nucleotide-binding</keyword>
<dbReference type="VEuPathDB" id="FungiDB:MGL_2431"/>
<name>A8Q3K4_MALGO</name>
<feature type="domain" description="Poly A polymerase head" evidence="6">
    <location>
        <begin position="40"/>
        <end position="195"/>
    </location>
</feature>
<dbReference type="CDD" id="cd05398">
    <property type="entry name" value="NT_ClassII-CCAase"/>
    <property type="match status" value="1"/>
</dbReference>
<evidence type="ECO:0000313" key="8">
    <source>
        <dbReference type="EMBL" id="EDP43421.1"/>
    </source>
</evidence>
<evidence type="ECO:0000259" key="6">
    <source>
        <dbReference type="Pfam" id="PF01743"/>
    </source>
</evidence>
<dbReference type="EMBL" id="AAYY01000008">
    <property type="protein sequence ID" value="EDP43421.1"/>
    <property type="molecule type" value="Genomic_DNA"/>
</dbReference>
<feature type="domain" description="tRNA nucleotidyltransferase/poly(A) polymerase RNA and SrmB- binding" evidence="7">
    <location>
        <begin position="256"/>
        <end position="296"/>
    </location>
</feature>
<dbReference type="Gene3D" id="3.30.460.10">
    <property type="entry name" value="Beta Polymerase, domain 2"/>
    <property type="match status" value="1"/>
</dbReference>
<dbReference type="FunCoup" id="A8Q3K4">
    <property type="interactions" value="556"/>
</dbReference>
<evidence type="ECO:0000256" key="2">
    <source>
        <dbReference type="ARBA" id="ARBA00022679"/>
    </source>
</evidence>
<dbReference type="GO" id="GO:0000166">
    <property type="term" value="F:nucleotide binding"/>
    <property type="evidence" value="ECO:0007669"/>
    <property type="project" value="UniProtKB-KW"/>
</dbReference>
<evidence type="ECO:0000256" key="1">
    <source>
        <dbReference type="ARBA" id="ARBA00007265"/>
    </source>
</evidence>
<keyword evidence="9" id="KW-1185">Reference proteome</keyword>
<evidence type="ECO:0000256" key="5">
    <source>
        <dbReference type="RuleBase" id="RU003953"/>
    </source>
</evidence>
<dbReference type="PANTHER" id="PTHR13734:SF5">
    <property type="entry name" value="CCA TRNA NUCLEOTIDYLTRANSFERASE, MITOCHONDRIAL"/>
    <property type="match status" value="1"/>
</dbReference>
<dbReference type="Gene3D" id="1.10.3090.10">
    <property type="entry name" value="cca-adding enzyme, domain 2"/>
    <property type="match status" value="1"/>
</dbReference>
<dbReference type="Pfam" id="PF12627">
    <property type="entry name" value="PolyA_pol_RNAbd"/>
    <property type="match status" value="1"/>
</dbReference>
<dbReference type="SUPFAM" id="SSF81301">
    <property type="entry name" value="Nucleotidyltransferase"/>
    <property type="match status" value="1"/>
</dbReference>
<dbReference type="GeneID" id="5854942"/>
<proteinExistence type="inferred from homology"/>
<dbReference type="InterPro" id="IPR032828">
    <property type="entry name" value="PolyA_RNA-bd"/>
</dbReference>
<comment type="caution">
    <text evidence="8">The sequence shown here is derived from an EMBL/GenBank/DDBJ whole genome shotgun (WGS) entry which is preliminary data.</text>
</comment>
<sequence>MQASNPSVEVDGQVHTYKDLCIGSDASDQPSSASTITCEARIAGGWVRDKLLGLPSHDLDVSLSSLTGHQFALFLKAYLESDRFSQTKLAHEIAMHLPHRGPMGTIGKIAANPEQSKNLETATTNVLGFDLDFVNLRKEVYEGTHRIPVMSFGTPLDDAMRRDITVNALFYNVHTASIEDWTEHGLHDLHHGIVRTPMDPASTFNDDPLRILRCVRFSSRFGYEIHSDIRSCLCETASDGGSKAKNPSTAELLRSALLNKVSRERFGIEVDKMLSGRDPFRALQLLSELGLYKVVFTPPPPLIQRMGTSSGGAQIDAPADIPDENVALFLAACFDDLLQGTGTYADLWAHIPHDWLDTLRTSPTAASKQRLIWYALALFPLRDIYVQPKKQKEWAGLETISKGLKLGNRNTKDPVACLDRAVSVLSRPSLDRFKPDSCLTQRSTIGLLLRQSCITSPSLDVGLDNTLLFALFCDLATVYDAQNDTLDKDSAINIIDEYARFWAFVRDERLLDYAQVKPILDGRQVAEALPCEKFLLTRVLPFVVAWQIDHATMDAPLAERQAQCAKDLHDAWSSGHLIPVSERTQVAKSKKT</sequence>
<evidence type="ECO:0000256" key="3">
    <source>
        <dbReference type="ARBA" id="ARBA00022741"/>
    </source>
</evidence>
<dbReference type="SUPFAM" id="SSF81891">
    <property type="entry name" value="Poly A polymerase C-terminal region-like"/>
    <property type="match status" value="1"/>
</dbReference>
<dbReference type="InterPro" id="IPR043519">
    <property type="entry name" value="NT_sf"/>
</dbReference>
<evidence type="ECO:0000256" key="4">
    <source>
        <dbReference type="ARBA" id="ARBA00022884"/>
    </source>
</evidence>
<protein>
    <recommendedName>
        <fullName evidence="10">Poly A polymerase head domain-containing protein</fullName>
    </recommendedName>
</protein>
<organism evidence="8 9">
    <name type="scientific">Malassezia globosa (strain ATCC MYA-4612 / CBS 7966)</name>
    <name type="common">Dandruff-associated fungus</name>
    <dbReference type="NCBI Taxonomy" id="425265"/>
    <lineage>
        <taxon>Eukaryota</taxon>
        <taxon>Fungi</taxon>
        <taxon>Dikarya</taxon>
        <taxon>Basidiomycota</taxon>
        <taxon>Ustilaginomycotina</taxon>
        <taxon>Malasseziomycetes</taxon>
        <taxon>Malasseziales</taxon>
        <taxon>Malasseziaceae</taxon>
        <taxon>Malassezia</taxon>
    </lineage>
</organism>
<dbReference type="PANTHER" id="PTHR13734">
    <property type="entry name" value="TRNA-NUCLEOTIDYLTRANSFERASE"/>
    <property type="match status" value="1"/>
</dbReference>
<dbReference type="GO" id="GO:0052929">
    <property type="term" value="F:ATP:3'-cytidine-cytidine-tRNA adenylyltransferase activity"/>
    <property type="evidence" value="ECO:0007669"/>
    <property type="project" value="TreeGrafter"/>
</dbReference>
<evidence type="ECO:0000259" key="7">
    <source>
        <dbReference type="Pfam" id="PF12627"/>
    </source>
</evidence>
<dbReference type="AlphaFoldDB" id="A8Q3K4"/>
<keyword evidence="4 5" id="KW-0694">RNA-binding</keyword>
<gene>
    <name evidence="8" type="ORF">MGL_2431</name>
</gene>
<dbReference type="STRING" id="425265.A8Q3K4"/>
<dbReference type="Proteomes" id="UP000008837">
    <property type="component" value="Unassembled WGS sequence"/>
</dbReference>
<dbReference type="Pfam" id="PF01743">
    <property type="entry name" value="PolyA_pol"/>
    <property type="match status" value="1"/>
</dbReference>